<evidence type="ECO:0000256" key="1">
    <source>
        <dbReference type="SAM" id="MobiDB-lite"/>
    </source>
</evidence>
<evidence type="ECO:0000313" key="2">
    <source>
        <dbReference type="EMBL" id="NYJ32815.1"/>
    </source>
</evidence>
<keyword evidence="3" id="KW-1185">Reference proteome</keyword>
<sequence length="131" mass="14459">MSEDTRKRLGIVCEHTDAIRTRLGGVHSGPALLDAVFECARRGQDLTEPLNTLHKSLSALGDTRGLLGFSSDDRYTGSRDLHVAGAGALRPSDDSYECPQGRCSRVWEPNPSEEPPTCSFDDRPLHLKQRR</sequence>
<protein>
    <submittedName>
        <fullName evidence="2">Uncharacterized protein</fullName>
    </submittedName>
</protein>
<reference evidence="2 3" key="1">
    <citation type="submission" date="2020-07" db="EMBL/GenBank/DDBJ databases">
        <title>Sequencing the genomes of 1000 actinobacteria strains.</title>
        <authorList>
            <person name="Klenk H.-P."/>
        </authorList>
    </citation>
    <scope>NUCLEOTIDE SEQUENCE [LARGE SCALE GENOMIC DNA]</scope>
    <source>
        <strain evidence="2 3">DSM 44442</strain>
    </source>
</reference>
<evidence type="ECO:0000313" key="3">
    <source>
        <dbReference type="Proteomes" id="UP000572051"/>
    </source>
</evidence>
<dbReference type="AlphaFoldDB" id="A0A7Z0EKB1"/>
<accession>A0A7Z0EKB1</accession>
<dbReference type="EMBL" id="JACCFS010000001">
    <property type="protein sequence ID" value="NYJ32815.1"/>
    <property type="molecule type" value="Genomic_DNA"/>
</dbReference>
<feature type="region of interest" description="Disordered" evidence="1">
    <location>
        <begin position="106"/>
        <end position="131"/>
    </location>
</feature>
<dbReference type="Proteomes" id="UP000572051">
    <property type="component" value="Unassembled WGS sequence"/>
</dbReference>
<name>A0A7Z0EKB1_9ACTN</name>
<gene>
    <name evidence="2" type="ORF">HNR10_000696</name>
</gene>
<organism evidence="2 3">
    <name type="scientific">Nocardiopsis aegyptia</name>
    <dbReference type="NCBI Taxonomy" id="220378"/>
    <lineage>
        <taxon>Bacteria</taxon>
        <taxon>Bacillati</taxon>
        <taxon>Actinomycetota</taxon>
        <taxon>Actinomycetes</taxon>
        <taxon>Streptosporangiales</taxon>
        <taxon>Nocardiopsidaceae</taxon>
        <taxon>Nocardiopsis</taxon>
    </lineage>
</organism>
<comment type="caution">
    <text evidence="2">The sequence shown here is derived from an EMBL/GenBank/DDBJ whole genome shotgun (WGS) entry which is preliminary data.</text>
</comment>
<proteinExistence type="predicted"/>